<accession>A0ABS3I2H2</accession>
<feature type="signal peptide" evidence="2">
    <location>
        <begin position="1"/>
        <end position="29"/>
    </location>
</feature>
<feature type="region of interest" description="Disordered" evidence="1">
    <location>
        <begin position="782"/>
        <end position="801"/>
    </location>
</feature>
<evidence type="ECO:0000313" key="4">
    <source>
        <dbReference type="Proteomes" id="UP000664832"/>
    </source>
</evidence>
<feature type="region of interest" description="Disordered" evidence="1">
    <location>
        <begin position="256"/>
        <end position="282"/>
    </location>
</feature>
<protein>
    <submittedName>
        <fullName evidence="3">Uncharacterized protein</fullName>
    </submittedName>
</protein>
<proteinExistence type="predicted"/>
<name>A0ABS3I2H2_9ENTE</name>
<keyword evidence="4" id="KW-1185">Reference proteome</keyword>
<evidence type="ECO:0000256" key="2">
    <source>
        <dbReference type="SAM" id="SignalP"/>
    </source>
</evidence>
<comment type="caution">
    <text evidence="3">The sequence shown here is derived from an EMBL/GenBank/DDBJ whole genome shotgun (WGS) entry which is preliminary data.</text>
</comment>
<gene>
    <name evidence="3" type="ORF">JZO71_09310</name>
</gene>
<organism evidence="3 4">
    <name type="scientific">Candidatus Enterococcus courvalinii</name>
    <dbReference type="NCBI Taxonomy" id="2815329"/>
    <lineage>
        <taxon>Bacteria</taxon>
        <taxon>Bacillati</taxon>
        <taxon>Bacillota</taxon>
        <taxon>Bacilli</taxon>
        <taxon>Lactobacillales</taxon>
        <taxon>Enterococcaceae</taxon>
        <taxon>Enterococcus</taxon>
    </lineage>
</organism>
<feature type="compositionally biased region" description="Basic and acidic residues" evidence="1">
    <location>
        <begin position="256"/>
        <end position="280"/>
    </location>
</feature>
<reference evidence="3 4" key="1">
    <citation type="submission" date="2021-03" db="EMBL/GenBank/DDBJ databases">
        <title>Enterococcal diversity collection.</title>
        <authorList>
            <person name="Gilmore M.S."/>
            <person name="Schwartzman J."/>
            <person name="Van Tyne D."/>
            <person name="Martin M."/>
            <person name="Earl A.M."/>
            <person name="Manson A.L."/>
            <person name="Straub T."/>
            <person name="Salamzade R."/>
            <person name="Saavedra J."/>
            <person name="Lebreton F."/>
            <person name="Prichula J."/>
            <person name="Schaufler K."/>
            <person name="Gaca A."/>
            <person name="Sgardioli B."/>
            <person name="Wagenaar J."/>
            <person name="Strong T."/>
        </authorList>
    </citation>
    <scope>NUCLEOTIDE SEQUENCE [LARGE SCALE GENOMIC DNA]</scope>
    <source>
        <strain evidence="3 4">MSG2901</strain>
    </source>
</reference>
<dbReference type="RefSeq" id="WP_206899223.1">
    <property type="nucleotide sequence ID" value="NZ_JAFLWI010000014.1"/>
</dbReference>
<sequence>MKNFKNVKRKALIAGLLFSALILPTTANAKENSDLPQTNSAVSSDNLFEATPRISIGTGYKNHIKDTTIISGGTLKIQTNSEALLQVGMGTQTKTVIKIDPEIASEFFSTPNYKKYIHGKIVANPTSGVGKHRRNIEDIWDKKPSIINGLSQETVFYDESLHAIVFKTEKALASVSAYQNIDLEIDLGKWHTDTGKVIERKTSYSFSVNSASADWGIGWNWGGSETSLNEWGLWSTGAPFEFGSWIEDPIKPTSLKTEDDEHFSGTWKQDHKDESNEHETTYSVTLKKGSSTIKSNIPMDDEGNWSADLSGFGLKGGDTISAYVVGIETQPNANGIRDRKESIATRYTIGKDSIPWDQWKVVAPTINDAYDEETLISGLMPNQNLQKDRSYTLKVLVDGKEVYSQDYDGESMEYHAPIFGEESALVKGQTIEAYISGKEPIPGSEGVTLPDKESTHVKTVIKENQEEENTWENWQVNAPEIDRETSEGDTSVAVEVPAQNRFNGRTYEMEFALNGEVVDTKEISTSGAQINLSLEKPLKENDVLTAKVIGHEESEKDKESQVDEWKIVDNTNWSDWQVNGPTLNEVKTTDTQLTGNVNEQDVEAGRTYELKATLNDKEIGTIKVEAGKKFSMDLPEGTTLKEGDKVAVQVIGHQAGKEDKVSEQAKQVVVDGTNWSDWQVNGPTLNEVKTTDTQLTGNVNEQDVEAGRTYELKATLNDKEIGTIKVEAGKEFSMDLPEGTTLKEGDKVAVQVIGHQAGKEDKVSEQAKQVVVDGTNWSDWQVNGPTLNEVKTTDTQLTGNVNEQDVEAGRTYELKTTQK</sequence>
<feature type="chain" id="PRO_5046897296" evidence="2">
    <location>
        <begin position="30"/>
        <end position="819"/>
    </location>
</feature>
<keyword evidence="2" id="KW-0732">Signal</keyword>
<evidence type="ECO:0000313" key="3">
    <source>
        <dbReference type="EMBL" id="MBO0482520.1"/>
    </source>
</evidence>
<dbReference type="EMBL" id="JAFLWI010000014">
    <property type="protein sequence ID" value="MBO0482520.1"/>
    <property type="molecule type" value="Genomic_DNA"/>
</dbReference>
<dbReference type="Proteomes" id="UP000664832">
    <property type="component" value="Unassembled WGS sequence"/>
</dbReference>
<feature type="non-terminal residue" evidence="3">
    <location>
        <position position="819"/>
    </location>
</feature>
<evidence type="ECO:0000256" key="1">
    <source>
        <dbReference type="SAM" id="MobiDB-lite"/>
    </source>
</evidence>